<dbReference type="EMBL" id="BFEA01000117">
    <property type="protein sequence ID" value="GBG69601.1"/>
    <property type="molecule type" value="Genomic_DNA"/>
</dbReference>
<evidence type="ECO:0000256" key="1">
    <source>
        <dbReference type="SAM" id="MobiDB-lite"/>
    </source>
</evidence>
<dbReference type="Gramene" id="GBG69601">
    <property type="protein sequence ID" value="GBG69601"/>
    <property type="gene ID" value="CBR_g4431"/>
</dbReference>
<name>A0A388KHS7_CHABU</name>
<dbReference type="AlphaFoldDB" id="A0A388KHS7"/>
<feature type="region of interest" description="Disordered" evidence="1">
    <location>
        <begin position="84"/>
        <end position="122"/>
    </location>
</feature>
<proteinExistence type="predicted"/>
<dbReference type="Proteomes" id="UP000265515">
    <property type="component" value="Unassembled WGS sequence"/>
</dbReference>
<organism evidence="2 3">
    <name type="scientific">Chara braunii</name>
    <name type="common">Braun's stonewort</name>
    <dbReference type="NCBI Taxonomy" id="69332"/>
    <lineage>
        <taxon>Eukaryota</taxon>
        <taxon>Viridiplantae</taxon>
        <taxon>Streptophyta</taxon>
        <taxon>Charophyceae</taxon>
        <taxon>Charales</taxon>
        <taxon>Characeae</taxon>
        <taxon>Chara</taxon>
    </lineage>
</organism>
<comment type="caution">
    <text evidence="2">The sequence shown here is derived from an EMBL/GenBank/DDBJ whole genome shotgun (WGS) entry which is preliminary data.</text>
</comment>
<accession>A0A388KHS7</accession>
<feature type="compositionally biased region" description="Acidic residues" evidence="1">
    <location>
        <begin position="92"/>
        <end position="108"/>
    </location>
</feature>
<keyword evidence="3" id="KW-1185">Reference proteome</keyword>
<feature type="compositionally biased region" description="Low complexity" evidence="1">
    <location>
        <begin position="112"/>
        <end position="122"/>
    </location>
</feature>
<reference evidence="2 3" key="1">
    <citation type="journal article" date="2018" name="Cell">
        <title>The Chara Genome: Secondary Complexity and Implications for Plant Terrestrialization.</title>
        <authorList>
            <person name="Nishiyama T."/>
            <person name="Sakayama H."/>
            <person name="Vries J.D."/>
            <person name="Buschmann H."/>
            <person name="Saint-Marcoux D."/>
            <person name="Ullrich K.K."/>
            <person name="Haas F.B."/>
            <person name="Vanderstraeten L."/>
            <person name="Becker D."/>
            <person name="Lang D."/>
            <person name="Vosolsobe S."/>
            <person name="Rombauts S."/>
            <person name="Wilhelmsson P.K.I."/>
            <person name="Janitza P."/>
            <person name="Kern R."/>
            <person name="Heyl A."/>
            <person name="Rumpler F."/>
            <person name="Villalobos L.I.A.C."/>
            <person name="Clay J.M."/>
            <person name="Skokan R."/>
            <person name="Toyoda A."/>
            <person name="Suzuki Y."/>
            <person name="Kagoshima H."/>
            <person name="Schijlen E."/>
            <person name="Tajeshwar N."/>
            <person name="Catarino B."/>
            <person name="Hetherington A.J."/>
            <person name="Saltykova A."/>
            <person name="Bonnot C."/>
            <person name="Breuninger H."/>
            <person name="Symeonidi A."/>
            <person name="Radhakrishnan G.V."/>
            <person name="Van Nieuwerburgh F."/>
            <person name="Deforce D."/>
            <person name="Chang C."/>
            <person name="Karol K.G."/>
            <person name="Hedrich R."/>
            <person name="Ulvskov P."/>
            <person name="Glockner G."/>
            <person name="Delwiche C.F."/>
            <person name="Petrasek J."/>
            <person name="Van de Peer Y."/>
            <person name="Friml J."/>
            <person name="Beilby M."/>
            <person name="Dolan L."/>
            <person name="Kohara Y."/>
            <person name="Sugano S."/>
            <person name="Fujiyama A."/>
            <person name="Delaux P.-M."/>
            <person name="Quint M."/>
            <person name="TheiBen G."/>
            <person name="Hagemann M."/>
            <person name="Harholt J."/>
            <person name="Dunand C."/>
            <person name="Zachgo S."/>
            <person name="Langdale J."/>
            <person name="Maumus F."/>
            <person name="Straeten D.V.D."/>
            <person name="Gould S.B."/>
            <person name="Rensing S.A."/>
        </authorList>
    </citation>
    <scope>NUCLEOTIDE SEQUENCE [LARGE SCALE GENOMIC DNA]</scope>
    <source>
        <strain evidence="2 3">S276</strain>
    </source>
</reference>
<evidence type="ECO:0000313" key="2">
    <source>
        <dbReference type="EMBL" id="GBG69601.1"/>
    </source>
</evidence>
<evidence type="ECO:0000313" key="3">
    <source>
        <dbReference type="Proteomes" id="UP000265515"/>
    </source>
</evidence>
<sequence length="122" mass="13355">MMSLRTVANMPAEQISNRCRRPCCSRIDEGAVLEAVVNAGNVRAEEASATVNLTIDASVDGAFVAADPSMMVMMVMMMLRSMTKSRPARWDEGEEEAEEGEKEEEDDRGVDVVDNVGGQVLW</sequence>
<protein>
    <submittedName>
        <fullName evidence="2">Uncharacterized protein</fullName>
    </submittedName>
</protein>
<gene>
    <name evidence="2" type="ORF">CBR_g4431</name>
</gene>